<dbReference type="InterPro" id="IPR007712">
    <property type="entry name" value="RelE/ParE_toxin"/>
</dbReference>
<reference evidence="3 4" key="2">
    <citation type="submission" date="2021-01" db="EMBL/GenBank/DDBJ databases">
        <title>Genomic Encyclopedia of Type Strains, Phase IV (KMG-IV): sequencing the most valuable type-strain genomes for metagenomic binning, comparative biology and taxonomic classification.</title>
        <authorList>
            <person name="Goeker M."/>
        </authorList>
    </citation>
    <scope>NUCLEOTIDE SEQUENCE [LARGE SCALE GENOMIC DNA]</scope>
    <source>
        <strain evidence="3 4">DSM 6130</strain>
    </source>
</reference>
<keyword evidence="4" id="KW-1185">Reference proteome</keyword>
<gene>
    <name evidence="2" type="ORF">GCM10008170_19040</name>
    <name evidence="3" type="ORF">JOD31_000802</name>
</gene>
<evidence type="ECO:0000313" key="4">
    <source>
        <dbReference type="Proteomes" id="UP000758856"/>
    </source>
</evidence>
<evidence type="ECO:0000256" key="1">
    <source>
        <dbReference type="ARBA" id="ARBA00022649"/>
    </source>
</evidence>
<sequence length="123" mass="13641">MTVRFATEAQADVAAILSETARRFGQAQFEGYLALFRRAIVLLEEDPFRPSSRERSDLRQGLRSLALGVAARRRSSAAHVLYYRQVEDDAGAKTTVVVRVLHERMDASRHLADAVDASDPPDG</sequence>
<dbReference type="Gene3D" id="3.30.2310.20">
    <property type="entry name" value="RelE-like"/>
    <property type="match status" value="1"/>
</dbReference>
<keyword evidence="1" id="KW-1277">Toxin-antitoxin system</keyword>
<dbReference type="InterPro" id="IPR035093">
    <property type="entry name" value="RelE/ParE_toxin_dom_sf"/>
</dbReference>
<dbReference type="Proteomes" id="UP000758856">
    <property type="component" value="Unassembled WGS sequence"/>
</dbReference>
<evidence type="ECO:0000313" key="5">
    <source>
        <dbReference type="Proteomes" id="UP001143400"/>
    </source>
</evidence>
<dbReference type="EMBL" id="BSFF01000002">
    <property type="protein sequence ID" value="GLK55885.1"/>
    <property type="molecule type" value="Genomic_DNA"/>
</dbReference>
<evidence type="ECO:0000313" key="2">
    <source>
        <dbReference type="EMBL" id="GLK55885.1"/>
    </source>
</evidence>
<dbReference type="AlphaFoldDB" id="A0A9W6MRM7"/>
<dbReference type="EMBL" id="JAFBCY010000001">
    <property type="protein sequence ID" value="MBM7850590.1"/>
    <property type="molecule type" value="Genomic_DNA"/>
</dbReference>
<dbReference type="Proteomes" id="UP001143400">
    <property type="component" value="Unassembled WGS sequence"/>
</dbReference>
<accession>A0A9W6MRM7</accession>
<reference evidence="2" key="1">
    <citation type="journal article" date="2014" name="Int. J. Syst. Evol. Microbiol.">
        <title>Complete genome sequence of Corynebacterium casei LMG S-19264T (=DSM 44701T), isolated from a smear-ripened cheese.</title>
        <authorList>
            <consortium name="US DOE Joint Genome Institute (JGI-PGF)"/>
            <person name="Walter F."/>
            <person name="Albersmeier A."/>
            <person name="Kalinowski J."/>
            <person name="Ruckert C."/>
        </authorList>
    </citation>
    <scope>NUCLEOTIDE SEQUENCE</scope>
    <source>
        <strain evidence="2">VKM B-1606</strain>
    </source>
</reference>
<name>A0A9W6MRM7_9HYPH</name>
<proteinExistence type="predicted"/>
<organism evidence="2 5">
    <name type="scientific">Methylopila capsulata</name>
    <dbReference type="NCBI Taxonomy" id="61654"/>
    <lineage>
        <taxon>Bacteria</taxon>
        <taxon>Pseudomonadati</taxon>
        <taxon>Pseudomonadota</taxon>
        <taxon>Alphaproteobacteria</taxon>
        <taxon>Hyphomicrobiales</taxon>
        <taxon>Methylopilaceae</taxon>
        <taxon>Methylopila</taxon>
    </lineage>
</organism>
<dbReference type="Pfam" id="PF05016">
    <property type="entry name" value="ParE_toxin"/>
    <property type="match status" value="1"/>
</dbReference>
<reference evidence="2" key="3">
    <citation type="submission" date="2023-01" db="EMBL/GenBank/DDBJ databases">
        <authorList>
            <person name="Sun Q."/>
            <person name="Evtushenko L."/>
        </authorList>
    </citation>
    <scope>NUCLEOTIDE SEQUENCE</scope>
    <source>
        <strain evidence="2">VKM B-1606</strain>
    </source>
</reference>
<evidence type="ECO:0000313" key="3">
    <source>
        <dbReference type="EMBL" id="MBM7850590.1"/>
    </source>
</evidence>
<protein>
    <submittedName>
        <fullName evidence="3">Toxin ParE1/3/4</fullName>
    </submittedName>
</protein>
<dbReference type="RefSeq" id="WP_204948997.1">
    <property type="nucleotide sequence ID" value="NZ_BSFF01000002.1"/>
</dbReference>
<comment type="caution">
    <text evidence="2">The sequence shown here is derived from an EMBL/GenBank/DDBJ whole genome shotgun (WGS) entry which is preliminary data.</text>
</comment>